<dbReference type="Proteomes" id="UP000199548">
    <property type="component" value="Unassembled WGS sequence"/>
</dbReference>
<protein>
    <submittedName>
        <fullName evidence="1">Uncharacterized protein</fullName>
    </submittedName>
</protein>
<gene>
    <name evidence="1" type="ORF">SAMN05192543_106223</name>
</gene>
<dbReference type="AlphaFoldDB" id="A0A1I3Q4K9"/>
<accession>A0A1I3Q4K9</accession>
<reference evidence="1 2" key="1">
    <citation type="submission" date="2016-10" db="EMBL/GenBank/DDBJ databases">
        <authorList>
            <person name="de Groot N.N."/>
        </authorList>
    </citation>
    <scope>NUCLEOTIDE SEQUENCE [LARGE SCALE GENOMIC DNA]</scope>
    <source>
        <strain evidence="1 2">LMG 23650</strain>
    </source>
</reference>
<organism evidence="1 2">
    <name type="scientific">Paraburkholderia megapolitana</name>
    <dbReference type="NCBI Taxonomy" id="420953"/>
    <lineage>
        <taxon>Bacteria</taxon>
        <taxon>Pseudomonadati</taxon>
        <taxon>Pseudomonadota</taxon>
        <taxon>Betaproteobacteria</taxon>
        <taxon>Burkholderiales</taxon>
        <taxon>Burkholderiaceae</taxon>
        <taxon>Paraburkholderia</taxon>
    </lineage>
</organism>
<dbReference type="EMBL" id="FOQU01000006">
    <property type="protein sequence ID" value="SFJ29164.1"/>
    <property type="molecule type" value="Genomic_DNA"/>
</dbReference>
<keyword evidence="2" id="KW-1185">Reference proteome</keyword>
<evidence type="ECO:0000313" key="1">
    <source>
        <dbReference type="EMBL" id="SFJ29164.1"/>
    </source>
</evidence>
<evidence type="ECO:0000313" key="2">
    <source>
        <dbReference type="Proteomes" id="UP000199548"/>
    </source>
</evidence>
<proteinExistence type="predicted"/>
<sequence>MGSVLFALLRPHFIGMAIFRAPVPGLIVCIQ</sequence>
<name>A0A1I3Q4K9_9BURK</name>